<gene>
    <name evidence="2" type="ORF">C1SCF055_LOCUS21697</name>
</gene>
<proteinExistence type="predicted"/>
<comment type="caution">
    <text evidence="2">The sequence shown here is derived from an EMBL/GenBank/DDBJ whole genome shotgun (WGS) entry which is preliminary data.</text>
</comment>
<name>A0A9P1CP27_9DINO</name>
<evidence type="ECO:0000313" key="2">
    <source>
        <dbReference type="EMBL" id="CAI3995100.1"/>
    </source>
</evidence>
<feature type="region of interest" description="Disordered" evidence="1">
    <location>
        <begin position="1"/>
        <end position="96"/>
    </location>
</feature>
<evidence type="ECO:0000313" key="3">
    <source>
        <dbReference type="EMBL" id="CAL1148475.1"/>
    </source>
</evidence>
<reference evidence="3" key="2">
    <citation type="submission" date="2024-04" db="EMBL/GenBank/DDBJ databases">
        <authorList>
            <person name="Chen Y."/>
            <person name="Shah S."/>
            <person name="Dougan E. K."/>
            <person name="Thang M."/>
            <person name="Chan C."/>
        </authorList>
    </citation>
    <scope>NUCLEOTIDE SEQUENCE [LARGE SCALE GENOMIC DNA]</scope>
</reference>
<dbReference type="Proteomes" id="UP001152797">
    <property type="component" value="Unassembled WGS sequence"/>
</dbReference>
<dbReference type="EMBL" id="CAMXCT030002034">
    <property type="protein sequence ID" value="CAL4782412.1"/>
    <property type="molecule type" value="Genomic_DNA"/>
</dbReference>
<evidence type="ECO:0000256" key="1">
    <source>
        <dbReference type="SAM" id="MobiDB-lite"/>
    </source>
</evidence>
<feature type="region of interest" description="Disordered" evidence="1">
    <location>
        <begin position="112"/>
        <end position="132"/>
    </location>
</feature>
<feature type="compositionally biased region" description="Pro residues" evidence="1">
    <location>
        <begin position="10"/>
        <end position="24"/>
    </location>
</feature>
<feature type="compositionally biased region" description="Low complexity" evidence="1">
    <location>
        <begin position="447"/>
        <end position="457"/>
    </location>
</feature>
<accession>A0A9P1CP27</accession>
<organism evidence="2">
    <name type="scientific">Cladocopium goreaui</name>
    <dbReference type="NCBI Taxonomy" id="2562237"/>
    <lineage>
        <taxon>Eukaryota</taxon>
        <taxon>Sar</taxon>
        <taxon>Alveolata</taxon>
        <taxon>Dinophyceae</taxon>
        <taxon>Suessiales</taxon>
        <taxon>Symbiodiniaceae</taxon>
        <taxon>Cladocopium</taxon>
    </lineage>
</organism>
<sequence length="1036" mass="114926">MSDKPVTSKSPPPKAIGVAHPPPKAHAAVDTCSPHNAPISKAAAPPTPVSAPPALAAAKWTPPAPKSTPPTTAAMSTPPTTAAMSTPPKAAVKPTTLPKASAELKAAAKSTPLKAAAKSTPPKAAAELTASPSPTVEAITQKVENDVKALIEDEFDEAMSHAMINPDFRPYLKHLGSELGEEPGTELDIEQLEAEWGTNESYEELVAFLVWKQVEAAKTQSIPTHTPQRRVTWAPEVAEITPPAEKTLAPAKSEQPRRASAVTVASASKAVKPADYNERQALQGVFKRRLKNPDEHQIPAEFVALWNTTMEKNNKAIGSNTCGPRLRVESFKSHTDRSTDRKKMGNLSNLGWGLLTVTSWRTRAQIVSLHCGDMSAAERVIAKKVCTELGRKDEEEVADHLQYGNSAKMDNGCEAAKKLLKGVDHSKTFGKPNGLLCNFPQSASPAALPAPVAPATAPHEKGRSKGRDRGRGDGPRAAPKRKTMPDFLEDPLGASGWLVSQLLKDLQTAKVLPIKFVNLKHQDHLRNSLVQSATDLEKCYFQLKGVCDNVQEVPAAFSAGAWRCEFITTITASGGVANHRQYRRPDAPLEFGEALVDEFVQKTASSAVRWSKKQGGNPAEDDLVKKLSGIATKGKCLQNAERDLHRLLHREFLSFNPEPEYVMVRMVDPSILEIDWSPLAVLFPDTLLKALWALGEDVFRHCLFGDLIENDTLEIWQHIENTCEWFSSHPARHWHSKGKLASLGTYGDEVQCYKNSECGVVSVSAWCAEFCTNSHPLCRYYPIAIWSEHVECEWTFGDMESQMIQRWRSLCDPEVTWPWTQSGYLMAFTFAQGDLNWLNERMGGLHNYRRNDFCSRCHCLKTDPDLTKTLPNFAEDPDAHEERAWSQEELAGFSPLLTLPGMCMQWVMHDVVHSQYLGTGKATNGFPKLQSKAVASKVLTNWLAVRSVEFAQRPGLTEADRMISRCVYSYFKIIQVMDTSRYIMTEQHAVAFHTNAMKHLHAYVWLHSHGMRVMLRTPGRRCWLLMPKYHHLWHCT</sequence>
<reference evidence="2" key="1">
    <citation type="submission" date="2022-10" db="EMBL/GenBank/DDBJ databases">
        <authorList>
            <person name="Chen Y."/>
            <person name="Dougan E. K."/>
            <person name="Chan C."/>
            <person name="Rhodes N."/>
            <person name="Thang M."/>
        </authorList>
    </citation>
    <scope>NUCLEOTIDE SEQUENCE</scope>
</reference>
<protein>
    <submittedName>
        <fullName evidence="2">Uncharacterized protein</fullName>
    </submittedName>
</protein>
<dbReference type="AlphaFoldDB" id="A0A9P1CP27"/>
<feature type="compositionally biased region" description="Low complexity" evidence="1">
    <location>
        <begin position="52"/>
        <end position="61"/>
    </location>
</feature>
<feature type="compositionally biased region" description="Basic and acidic residues" evidence="1">
    <location>
        <begin position="458"/>
        <end position="474"/>
    </location>
</feature>
<evidence type="ECO:0000313" key="4">
    <source>
        <dbReference type="Proteomes" id="UP001152797"/>
    </source>
</evidence>
<feature type="compositionally biased region" description="Low complexity" evidence="1">
    <location>
        <begin position="112"/>
        <end position="126"/>
    </location>
</feature>
<feature type="compositionally biased region" description="Low complexity" evidence="1">
    <location>
        <begin position="69"/>
        <end position="91"/>
    </location>
</feature>
<feature type="region of interest" description="Disordered" evidence="1">
    <location>
        <begin position="447"/>
        <end position="486"/>
    </location>
</feature>
<dbReference type="EMBL" id="CAMXCT020002034">
    <property type="protein sequence ID" value="CAL1148475.1"/>
    <property type="molecule type" value="Genomic_DNA"/>
</dbReference>
<keyword evidence="4" id="KW-1185">Reference proteome</keyword>
<dbReference type="EMBL" id="CAMXCT010002034">
    <property type="protein sequence ID" value="CAI3995100.1"/>
    <property type="molecule type" value="Genomic_DNA"/>
</dbReference>